<dbReference type="Proteomes" id="UP000198327">
    <property type="component" value="Unassembled WGS sequence"/>
</dbReference>
<feature type="transmembrane region" description="Helical" evidence="1">
    <location>
        <begin position="76"/>
        <end position="99"/>
    </location>
</feature>
<reference evidence="3" key="1">
    <citation type="submission" date="2017-06" db="EMBL/GenBank/DDBJ databases">
        <authorList>
            <person name="Varghese N."/>
            <person name="Submissions S."/>
        </authorList>
    </citation>
    <scope>NUCLEOTIDE SEQUENCE [LARGE SCALE GENOMIC DNA]</scope>
    <source>
        <strain evidence="3">JCM 23211</strain>
    </source>
</reference>
<feature type="transmembrane region" description="Helical" evidence="1">
    <location>
        <begin position="125"/>
        <end position="149"/>
    </location>
</feature>
<gene>
    <name evidence="2" type="ORF">SAMN05421642_12536</name>
</gene>
<keyword evidence="1" id="KW-0472">Membrane</keyword>
<keyword evidence="3" id="KW-1185">Reference proteome</keyword>
<protein>
    <submittedName>
        <fullName evidence="2">Uncharacterized protein</fullName>
    </submittedName>
</protein>
<dbReference type="EMBL" id="FZOW01000025">
    <property type="protein sequence ID" value="SNT47984.1"/>
    <property type="molecule type" value="Genomic_DNA"/>
</dbReference>
<keyword evidence="1" id="KW-0812">Transmembrane</keyword>
<organism evidence="2 3">
    <name type="scientific">Rhodococcoides kyotonense</name>
    <dbReference type="NCBI Taxonomy" id="398843"/>
    <lineage>
        <taxon>Bacteria</taxon>
        <taxon>Bacillati</taxon>
        <taxon>Actinomycetota</taxon>
        <taxon>Actinomycetes</taxon>
        <taxon>Mycobacteriales</taxon>
        <taxon>Nocardiaceae</taxon>
        <taxon>Rhodococcoides</taxon>
    </lineage>
</organism>
<accession>A0A239N0N4</accession>
<evidence type="ECO:0000313" key="2">
    <source>
        <dbReference type="EMBL" id="SNT47984.1"/>
    </source>
</evidence>
<sequence length="207" mass="21897">MRLTMGSAGMSNLPNYSADEIKGIIAQRDRLQSAELALTRERAANWSKGIGALLVAALAFSLIKGRDDLTGLDPKWAIGVGGCLATATVLATFAAYKLFRASYGPLKPLKSEVTDHQEATSTMHALMCGLVATVFAFIALLAAVALTWYGPDAEGPKMAVTDDGGIVWCGEPTKTGSGDLTLQVKGQQMKFDLDTISRLDVADSCPQ</sequence>
<dbReference type="AlphaFoldDB" id="A0A239N0N4"/>
<feature type="transmembrane region" description="Helical" evidence="1">
    <location>
        <begin position="46"/>
        <end position="64"/>
    </location>
</feature>
<proteinExistence type="predicted"/>
<name>A0A239N0N4_9NOCA</name>
<evidence type="ECO:0000256" key="1">
    <source>
        <dbReference type="SAM" id="Phobius"/>
    </source>
</evidence>
<evidence type="ECO:0000313" key="3">
    <source>
        <dbReference type="Proteomes" id="UP000198327"/>
    </source>
</evidence>
<keyword evidence="1" id="KW-1133">Transmembrane helix</keyword>